<name>A0ABT8R097_9BACT</name>
<dbReference type="Proteomes" id="UP001168528">
    <property type="component" value="Unassembled WGS sequence"/>
</dbReference>
<dbReference type="EMBL" id="JAUKPO010000001">
    <property type="protein sequence ID" value="MDO1444743.1"/>
    <property type="molecule type" value="Genomic_DNA"/>
</dbReference>
<organism evidence="2 3">
    <name type="scientific">Rhodocytophaga aerolata</name>
    <dbReference type="NCBI Taxonomy" id="455078"/>
    <lineage>
        <taxon>Bacteria</taxon>
        <taxon>Pseudomonadati</taxon>
        <taxon>Bacteroidota</taxon>
        <taxon>Cytophagia</taxon>
        <taxon>Cytophagales</taxon>
        <taxon>Rhodocytophagaceae</taxon>
        <taxon>Rhodocytophaga</taxon>
    </lineage>
</organism>
<feature type="signal peptide" evidence="1">
    <location>
        <begin position="1"/>
        <end position="20"/>
    </location>
</feature>
<evidence type="ECO:0000313" key="2">
    <source>
        <dbReference type="EMBL" id="MDO1444743.1"/>
    </source>
</evidence>
<reference evidence="2" key="1">
    <citation type="submission" date="2023-07" db="EMBL/GenBank/DDBJ databases">
        <title>The genome sequence of Rhodocytophaga aerolata KACC 12507.</title>
        <authorList>
            <person name="Zhang X."/>
        </authorList>
    </citation>
    <scope>NUCLEOTIDE SEQUENCE</scope>
    <source>
        <strain evidence="2">KACC 12507</strain>
    </source>
</reference>
<keyword evidence="1" id="KW-0732">Signal</keyword>
<dbReference type="InterPro" id="IPR018736">
    <property type="entry name" value="DUF2279_periplasmic_lipo"/>
</dbReference>
<proteinExistence type="predicted"/>
<gene>
    <name evidence="2" type="ORF">Q0590_00700</name>
</gene>
<accession>A0ABT8R097</accession>
<sequence length="304" mass="34699">MRILYILFFLFVFSSSPLQAQTKPVGRDSSSVNKGKLLPIIATESALYLGSMSYLQFIWYKDSERVPFQFYNDNAGYLQIDKFGHMFGSYLESYTGYHLLRGAGVKKKHALLYGATLGIVLQTPIEVFDGMYEGWGFSWGDMIANTAGSALVIGQELLFDEQIAKMKFSFWQSPYAKQANGYLGNTFLQSLFYDYNGHTYWLSVPMNKFMLKNKLPDWASISLGYSANGMFGEFENKTYYRGVDIPQTARERQFILSLDVDWTKIKTNSRVLNKVLKGMFFIKLPFPALEITSGGKLKGHLLYF</sequence>
<dbReference type="Pfam" id="PF10043">
    <property type="entry name" value="DUF2279"/>
    <property type="match status" value="1"/>
</dbReference>
<feature type="chain" id="PRO_5045841771" evidence="1">
    <location>
        <begin position="21"/>
        <end position="304"/>
    </location>
</feature>
<comment type="caution">
    <text evidence="2">The sequence shown here is derived from an EMBL/GenBank/DDBJ whole genome shotgun (WGS) entry which is preliminary data.</text>
</comment>
<protein>
    <submittedName>
        <fullName evidence="2">DUF2279 domain-containing protein</fullName>
    </submittedName>
</protein>
<evidence type="ECO:0000313" key="3">
    <source>
        <dbReference type="Proteomes" id="UP001168528"/>
    </source>
</evidence>
<dbReference type="RefSeq" id="WP_302035546.1">
    <property type="nucleotide sequence ID" value="NZ_JAUKPO010000001.1"/>
</dbReference>
<keyword evidence="3" id="KW-1185">Reference proteome</keyword>
<evidence type="ECO:0000256" key="1">
    <source>
        <dbReference type="SAM" id="SignalP"/>
    </source>
</evidence>